<sequence>MKAVLYVLGVVLFMIYPKEERKETKELYHKEEFKIAKKLKPYIKISFKNGPFKGTHTFKPAKGDYLSQINLGFHDKVSQISANKIISEKGIQIHNFSRSFLGEARVGDQTTKKYTSGCGHLNFIDIKNNQKYKRIDGDFTGCTKTKIIKATPWKKGVVKLRRKVTGTFTDSVKFKITNDDGSEETITTEVTVEFLANQSKFS</sequence>
<protein>
    <submittedName>
        <fullName evidence="1">Uncharacterized protein</fullName>
    </submittedName>
</protein>
<dbReference type="KEGG" id="tje:TJEJU_4054"/>
<evidence type="ECO:0000313" key="2">
    <source>
        <dbReference type="Proteomes" id="UP000215214"/>
    </source>
</evidence>
<dbReference type="EMBL" id="LT899436">
    <property type="protein sequence ID" value="SNR17678.1"/>
    <property type="molecule type" value="Genomic_DNA"/>
</dbReference>
<gene>
    <name evidence="1" type="ORF">TJEJU_4054</name>
</gene>
<dbReference type="AlphaFoldDB" id="A0A238UGL8"/>
<reference evidence="1 2" key="1">
    <citation type="submission" date="2017-07" db="EMBL/GenBank/DDBJ databases">
        <authorList>
            <person name="Sun Z.S."/>
            <person name="Albrecht U."/>
            <person name="Echele G."/>
            <person name="Lee C.C."/>
        </authorList>
    </citation>
    <scope>NUCLEOTIDE SEQUENCE [LARGE SCALE GENOMIC DNA]</scope>
    <source>
        <strain evidence="2">type strain: KCTC 22618</strain>
    </source>
</reference>
<accession>A0A238UGL8</accession>
<dbReference type="Proteomes" id="UP000215214">
    <property type="component" value="Chromosome TJEJU"/>
</dbReference>
<dbReference type="OrthoDB" id="1437897at2"/>
<proteinExistence type="predicted"/>
<name>A0A238UGL8_9FLAO</name>
<evidence type="ECO:0000313" key="1">
    <source>
        <dbReference type="EMBL" id="SNR17678.1"/>
    </source>
</evidence>
<keyword evidence="2" id="KW-1185">Reference proteome</keyword>
<dbReference type="RefSeq" id="WP_095074866.1">
    <property type="nucleotide sequence ID" value="NZ_LT899436.1"/>
</dbReference>
<organism evidence="1 2">
    <name type="scientific">Tenacibaculum jejuense</name>
    <dbReference type="NCBI Taxonomy" id="584609"/>
    <lineage>
        <taxon>Bacteria</taxon>
        <taxon>Pseudomonadati</taxon>
        <taxon>Bacteroidota</taxon>
        <taxon>Flavobacteriia</taxon>
        <taxon>Flavobacteriales</taxon>
        <taxon>Flavobacteriaceae</taxon>
        <taxon>Tenacibaculum</taxon>
    </lineage>
</organism>